<sequence>DGVNRGAESFYRHLPLKNMRCDLDPSRIAVWWSTKHVGSESISSFSFLSRFSFW</sequence>
<keyword evidence="2" id="KW-1185">Reference proteome</keyword>
<accession>A0A9P7W6M0</accession>
<reference evidence="1" key="1">
    <citation type="submission" date="2020-11" db="EMBL/GenBank/DDBJ databases">
        <title>Adaptations for nitrogen fixation in a non-lichenized fungal sporocarp promotes dispersal by wood-feeding termites.</title>
        <authorList>
            <consortium name="DOE Joint Genome Institute"/>
            <person name="Koch R.A."/>
            <person name="Yoon G."/>
            <person name="Arayal U."/>
            <person name="Lail K."/>
            <person name="Amirebrahimi M."/>
            <person name="Labutti K."/>
            <person name="Lipzen A."/>
            <person name="Riley R."/>
            <person name="Barry K."/>
            <person name="Henrissat B."/>
            <person name="Grigoriev I.V."/>
            <person name="Herr J.R."/>
            <person name="Aime M.C."/>
        </authorList>
    </citation>
    <scope>NUCLEOTIDE SEQUENCE</scope>
    <source>
        <strain evidence="1">MCA 3950</strain>
    </source>
</reference>
<protein>
    <submittedName>
        <fullName evidence="1">Uncharacterized protein</fullName>
    </submittedName>
</protein>
<evidence type="ECO:0000313" key="1">
    <source>
        <dbReference type="EMBL" id="KAG7453098.1"/>
    </source>
</evidence>
<gene>
    <name evidence="1" type="ORF">BT62DRAFT_880822</name>
</gene>
<dbReference type="EMBL" id="MU250523">
    <property type="protein sequence ID" value="KAG7453098.1"/>
    <property type="molecule type" value="Genomic_DNA"/>
</dbReference>
<dbReference type="OrthoDB" id="5835829at2759"/>
<dbReference type="Proteomes" id="UP000812287">
    <property type="component" value="Unassembled WGS sequence"/>
</dbReference>
<organism evidence="1 2">
    <name type="scientific">Guyanagaster necrorhizus</name>
    <dbReference type="NCBI Taxonomy" id="856835"/>
    <lineage>
        <taxon>Eukaryota</taxon>
        <taxon>Fungi</taxon>
        <taxon>Dikarya</taxon>
        <taxon>Basidiomycota</taxon>
        <taxon>Agaricomycotina</taxon>
        <taxon>Agaricomycetes</taxon>
        <taxon>Agaricomycetidae</taxon>
        <taxon>Agaricales</taxon>
        <taxon>Marasmiineae</taxon>
        <taxon>Physalacriaceae</taxon>
        <taxon>Guyanagaster</taxon>
    </lineage>
</organism>
<dbReference type="AlphaFoldDB" id="A0A9P7W6M0"/>
<comment type="caution">
    <text evidence="1">The sequence shown here is derived from an EMBL/GenBank/DDBJ whole genome shotgun (WGS) entry which is preliminary data.</text>
</comment>
<dbReference type="GeneID" id="66104940"/>
<evidence type="ECO:0000313" key="2">
    <source>
        <dbReference type="Proteomes" id="UP000812287"/>
    </source>
</evidence>
<dbReference type="RefSeq" id="XP_043046598.1">
    <property type="nucleotide sequence ID" value="XM_043182643.1"/>
</dbReference>
<name>A0A9P7W6M0_9AGAR</name>
<feature type="non-terminal residue" evidence="1">
    <location>
        <position position="1"/>
    </location>
</feature>
<proteinExistence type="predicted"/>